<dbReference type="EMBL" id="JACHWJ010000004">
    <property type="protein sequence ID" value="MBB2958462.1"/>
    <property type="molecule type" value="Genomic_DNA"/>
</dbReference>
<evidence type="ECO:0000313" key="4">
    <source>
        <dbReference type="Proteomes" id="UP000545286"/>
    </source>
</evidence>
<evidence type="ECO:0000256" key="2">
    <source>
        <dbReference type="SAM" id="SignalP"/>
    </source>
</evidence>
<dbReference type="GO" id="GO:0030246">
    <property type="term" value="F:carbohydrate binding"/>
    <property type="evidence" value="ECO:0007669"/>
    <property type="project" value="TreeGrafter"/>
</dbReference>
<name>A0A7W4UPX7_9MICO</name>
<feature type="chain" id="PRO_5039137185" evidence="2">
    <location>
        <begin position="24"/>
        <end position="354"/>
    </location>
</feature>
<protein>
    <submittedName>
        <fullName evidence="3">Tripartite ATP-independent transporter DctP family solute receptor</fullName>
    </submittedName>
</protein>
<dbReference type="InterPro" id="IPR038404">
    <property type="entry name" value="TRAP_DctP_sf"/>
</dbReference>
<evidence type="ECO:0000256" key="1">
    <source>
        <dbReference type="ARBA" id="ARBA00022729"/>
    </source>
</evidence>
<accession>A0A7W4UPX7</accession>
<keyword evidence="4" id="KW-1185">Reference proteome</keyword>
<evidence type="ECO:0000313" key="3">
    <source>
        <dbReference type="EMBL" id="MBB2958462.1"/>
    </source>
</evidence>
<dbReference type="Pfam" id="PF03480">
    <property type="entry name" value="DctP"/>
    <property type="match status" value="1"/>
</dbReference>
<proteinExistence type="predicted"/>
<dbReference type="PROSITE" id="PS51257">
    <property type="entry name" value="PROKAR_LIPOPROTEIN"/>
    <property type="match status" value="1"/>
</dbReference>
<dbReference type="AlphaFoldDB" id="A0A7W4UPX7"/>
<dbReference type="Proteomes" id="UP000545286">
    <property type="component" value="Unassembled WGS sequence"/>
</dbReference>
<dbReference type="RefSeq" id="WP_183625572.1">
    <property type="nucleotide sequence ID" value="NZ_JACHWJ010000004.1"/>
</dbReference>
<organism evidence="3 4">
    <name type="scientific">Pseudoclavibacter helvolus</name>
    <dbReference type="NCBI Taxonomy" id="255205"/>
    <lineage>
        <taxon>Bacteria</taxon>
        <taxon>Bacillati</taxon>
        <taxon>Actinomycetota</taxon>
        <taxon>Actinomycetes</taxon>
        <taxon>Micrococcales</taxon>
        <taxon>Microbacteriaceae</taxon>
        <taxon>Pseudoclavibacter</taxon>
    </lineage>
</organism>
<dbReference type="NCBIfam" id="NF037995">
    <property type="entry name" value="TRAP_S1"/>
    <property type="match status" value="1"/>
</dbReference>
<dbReference type="GO" id="GO:0055085">
    <property type="term" value="P:transmembrane transport"/>
    <property type="evidence" value="ECO:0007669"/>
    <property type="project" value="InterPro"/>
</dbReference>
<comment type="caution">
    <text evidence="3">The sequence shown here is derived from an EMBL/GenBank/DDBJ whole genome shotgun (WGS) entry which is preliminary data.</text>
</comment>
<dbReference type="PANTHER" id="PTHR33376">
    <property type="match status" value="1"/>
</dbReference>
<reference evidence="3 4" key="1">
    <citation type="submission" date="2020-08" db="EMBL/GenBank/DDBJ databases">
        <title>Sequencing the genomes of 1000 actinobacteria strains.</title>
        <authorList>
            <person name="Klenk H.-P."/>
        </authorList>
    </citation>
    <scope>NUCLEOTIDE SEQUENCE [LARGE SCALE GENOMIC DNA]</scope>
    <source>
        <strain evidence="3 4">DSM 20419</strain>
    </source>
</reference>
<dbReference type="NCBIfam" id="TIGR00787">
    <property type="entry name" value="dctP"/>
    <property type="match status" value="1"/>
</dbReference>
<dbReference type="PANTHER" id="PTHR33376:SF2">
    <property type="entry name" value="DICARBOXYLATE-BINDING PERIPLASMIC PROTEIN"/>
    <property type="match status" value="1"/>
</dbReference>
<feature type="signal peptide" evidence="2">
    <location>
        <begin position="1"/>
        <end position="23"/>
    </location>
</feature>
<dbReference type="InterPro" id="IPR018389">
    <property type="entry name" value="DctP_fam"/>
</dbReference>
<keyword evidence="1 2" id="KW-0732">Signal</keyword>
<gene>
    <name evidence="3" type="ORF">FHX72_002608</name>
</gene>
<dbReference type="Gene3D" id="3.40.190.170">
    <property type="entry name" value="Bacterial extracellular solute-binding protein, family 7"/>
    <property type="match status" value="1"/>
</dbReference>
<dbReference type="InterPro" id="IPR004682">
    <property type="entry name" value="TRAP_DctP"/>
</dbReference>
<dbReference type="CDD" id="cd13671">
    <property type="entry name" value="PBP2_TRAP_SBP_like_3"/>
    <property type="match status" value="1"/>
</dbReference>
<keyword evidence="3" id="KW-0675">Receptor</keyword>
<sequence length="354" mass="37597">MRINKISKIGAIAGVAIAGLALSACSGSGAGGAGGGAEGGAEPGVGELMGSEKAFRVAFNQSVEHPQAQALLEFSDELYEATDGRFSLDLYTDEVLGDQASTIEQVQSGTIDFAMIAGSLLENFEPDFSVVNLPYLYDSPEHQMQVLNDEEIMGDLYGAVEDDSIKVLSAFHGGVRNVYSSKGAVETPADLAGQKIRVIGSDTNVKMMELMGGVGTPMAQGEVFTAIQSGVLDGAENNELIYSSLSHDEIAPFYSQTQHLMMPDYLIAGTTVWDGIEPDVQATMTDLLAASSDRELELFAEAVDAAKGEAEEAGATFNEVDVETFREATLPLHEERVTNERTQAIYDAIEAARS</sequence>
<dbReference type="GO" id="GO:0030288">
    <property type="term" value="C:outer membrane-bounded periplasmic space"/>
    <property type="evidence" value="ECO:0007669"/>
    <property type="project" value="InterPro"/>
</dbReference>